<gene>
    <name evidence="1" type="ORF">C1752_10440</name>
</gene>
<protein>
    <submittedName>
        <fullName evidence="1">Uncharacterized protein</fullName>
    </submittedName>
</protein>
<evidence type="ECO:0000313" key="2">
    <source>
        <dbReference type="Proteomes" id="UP000248857"/>
    </source>
</evidence>
<dbReference type="AlphaFoldDB" id="A0A2W1J8D7"/>
<sequence length="58" mass="6403">MNETPFIRLVGTCDSQQNESLGLRRFGVYLSIASREKSCIQTKTPPGFTLRAIAISTV</sequence>
<proteinExistence type="predicted"/>
<evidence type="ECO:0000313" key="1">
    <source>
        <dbReference type="EMBL" id="PZD70590.1"/>
    </source>
</evidence>
<keyword evidence="2" id="KW-1185">Reference proteome</keyword>
<reference evidence="1 2" key="1">
    <citation type="journal article" date="2018" name="Sci. Rep.">
        <title>A novel species of the marine cyanobacterium Acaryochloris with a unique pigment content and lifestyle.</title>
        <authorList>
            <person name="Partensky F."/>
            <person name="Six C."/>
            <person name="Ratin M."/>
            <person name="Garczarek L."/>
            <person name="Vaulot D."/>
            <person name="Probert I."/>
            <person name="Calteau A."/>
            <person name="Gourvil P."/>
            <person name="Marie D."/>
            <person name="Grebert T."/>
            <person name="Bouchier C."/>
            <person name="Le Panse S."/>
            <person name="Gachenot M."/>
            <person name="Rodriguez F."/>
            <person name="Garrido J.L."/>
        </authorList>
    </citation>
    <scope>NUCLEOTIDE SEQUENCE [LARGE SCALE GENOMIC DNA]</scope>
    <source>
        <strain evidence="1 2">RCC1774</strain>
    </source>
</reference>
<dbReference type="EMBL" id="PQWO01000032">
    <property type="protein sequence ID" value="PZD70590.1"/>
    <property type="molecule type" value="Genomic_DNA"/>
</dbReference>
<name>A0A2W1J8D7_9CYAN</name>
<dbReference type="RefSeq" id="WP_158535212.1">
    <property type="nucleotide sequence ID" value="NZ_CAWNWM010000032.1"/>
</dbReference>
<accession>A0A2W1J8D7</accession>
<comment type="caution">
    <text evidence="1">The sequence shown here is derived from an EMBL/GenBank/DDBJ whole genome shotgun (WGS) entry which is preliminary data.</text>
</comment>
<organism evidence="1 2">
    <name type="scientific">Acaryochloris thomasi RCC1774</name>
    <dbReference type="NCBI Taxonomy" id="1764569"/>
    <lineage>
        <taxon>Bacteria</taxon>
        <taxon>Bacillati</taxon>
        <taxon>Cyanobacteriota</taxon>
        <taxon>Cyanophyceae</taxon>
        <taxon>Acaryochloridales</taxon>
        <taxon>Acaryochloridaceae</taxon>
        <taxon>Acaryochloris</taxon>
        <taxon>Acaryochloris thomasi</taxon>
    </lineage>
</organism>
<dbReference type="Proteomes" id="UP000248857">
    <property type="component" value="Unassembled WGS sequence"/>
</dbReference>